<dbReference type="GO" id="GO:0005856">
    <property type="term" value="C:cytoskeleton"/>
    <property type="evidence" value="ECO:0007669"/>
    <property type="project" value="TreeGrafter"/>
</dbReference>
<dbReference type="PANTHER" id="PTHR22988:SF71">
    <property type="entry name" value="CITRON RHO-INTERACTING KINASE"/>
    <property type="match status" value="1"/>
</dbReference>
<protein>
    <recommendedName>
        <fullName evidence="9">Leucine-rich repeat-containing protein DDB_G0290503</fullName>
    </recommendedName>
</protein>
<name>A0A834IHB5_RHYFE</name>
<comment type="catalytic activity">
    <reaction evidence="3">
        <text>L-seryl-[protein] + ATP = O-phospho-L-seryl-[protein] + ADP + H(+)</text>
        <dbReference type="Rhea" id="RHEA:17989"/>
        <dbReference type="Rhea" id="RHEA-COMP:9863"/>
        <dbReference type="Rhea" id="RHEA-COMP:11604"/>
        <dbReference type="ChEBI" id="CHEBI:15378"/>
        <dbReference type="ChEBI" id="CHEBI:29999"/>
        <dbReference type="ChEBI" id="CHEBI:30616"/>
        <dbReference type="ChEBI" id="CHEBI:83421"/>
        <dbReference type="ChEBI" id="CHEBI:456216"/>
        <dbReference type="EC" id="2.7.11.1"/>
    </reaction>
</comment>
<keyword evidence="6" id="KW-0812">Transmembrane</keyword>
<dbReference type="Proteomes" id="UP000625711">
    <property type="component" value="Unassembled WGS sequence"/>
</dbReference>
<keyword evidence="4" id="KW-0175">Coiled coil</keyword>
<feature type="coiled-coil region" evidence="4">
    <location>
        <begin position="1105"/>
        <end position="1241"/>
    </location>
</feature>
<feature type="region of interest" description="Disordered" evidence="5">
    <location>
        <begin position="1343"/>
        <end position="1403"/>
    </location>
</feature>
<feature type="coiled-coil region" evidence="4">
    <location>
        <begin position="781"/>
        <end position="917"/>
    </location>
</feature>
<feature type="compositionally biased region" description="Basic and acidic residues" evidence="5">
    <location>
        <begin position="1669"/>
        <end position="1682"/>
    </location>
</feature>
<dbReference type="InterPro" id="IPR050839">
    <property type="entry name" value="Rho-assoc_Ser/Thr_Kinase"/>
</dbReference>
<keyword evidence="6" id="KW-1133">Transmembrane helix</keyword>
<gene>
    <name evidence="7" type="ORF">GWI33_009031</name>
</gene>
<feature type="coiled-coil region" evidence="4">
    <location>
        <begin position="159"/>
        <end position="336"/>
    </location>
</feature>
<keyword evidence="8" id="KW-1185">Reference proteome</keyword>
<dbReference type="GO" id="GO:0005737">
    <property type="term" value="C:cytoplasm"/>
    <property type="evidence" value="ECO:0007669"/>
    <property type="project" value="TreeGrafter"/>
</dbReference>
<proteinExistence type="predicted"/>
<evidence type="ECO:0000256" key="5">
    <source>
        <dbReference type="SAM" id="MobiDB-lite"/>
    </source>
</evidence>
<feature type="compositionally biased region" description="Polar residues" evidence="5">
    <location>
        <begin position="1649"/>
        <end position="1659"/>
    </location>
</feature>
<keyword evidence="1" id="KW-0597">Phosphoprotein</keyword>
<feature type="transmembrane region" description="Helical" evidence="6">
    <location>
        <begin position="1693"/>
        <end position="1714"/>
    </location>
</feature>
<comment type="caution">
    <text evidence="7">The sequence shown here is derived from an EMBL/GenBank/DDBJ whole genome shotgun (WGS) entry which is preliminary data.</text>
</comment>
<feature type="compositionally biased region" description="Polar residues" evidence="5">
    <location>
        <begin position="429"/>
        <end position="439"/>
    </location>
</feature>
<dbReference type="GO" id="GO:0031032">
    <property type="term" value="P:actomyosin structure organization"/>
    <property type="evidence" value="ECO:0007669"/>
    <property type="project" value="TreeGrafter"/>
</dbReference>
<feature type="region of interest" description="Disordered" evidence="5">
    <location>
        <begin position="425"/>
        <end position="463"/>
    </location>
</feature>
<feature type="compositionally biased region" description="Polar residues" evidence="5">
    <location>
        <begin position="450"/>
        <end position="463"/>
    </location>
</feature>
<organism evidence="7 8">
    <name type="scientific">Rhynchophorus ferrugineus</name>
    <name type="common">Red palm weevil</name>
    <name type="synonym">Curculio ferrugineus</name>
    <dbReference type="NCBI Taxonomy" id="354439"/>
    <lineage>
        <taxon>Eukaryota</taxon>
        <taxon>Metazoa</taxon>
        <taxon>Ecdysozoa</taxon>
        <taxon>Arthropoda</taxon>
        <taxon>Hexapoda</taxon>
        <taxon>Insecta</taxon>
        <taxon>Pterygota</taxon>
        <taxon>Neoptera</taxon>
        <taxon>Endopterygota</taxon>
        <taxon>Coleoptera</taxon>
        <taxon>Polyphaga</taxon>
        <taxon>Cucujiformia</taxon>
        <taxon>Curculionidae</taxon>
        <taxon>Dryophthorinae</taxon>
        <taxon>Rhynchophorus</taxon>
    </lineage>
</organism>
<dbReference type="PANTHER" id="PTHR22988">
    <property type="entry name" value="MYOTONIC DYSTROPHY S/T KINASE-RELATED"/>
    <property type="match status" value="1"/>
</dbReference>
<evidence type="ECO:0000313" key="7">
    <source>
        <dbReference type="EMBL" id="KAF7277913.1"/>
    </source>
</evidence>
<evidence type="ECO:0000313" key="8">
    <source>
        <dbReference type="Proteomes" id="UP000625711"/>
    </source>
</evidence>
<evidence type="ECO:0000256" key="4">
    <source>
        <dbReference type="SAM" id="Coils"/>
    </source>
</evidence>
<reference evidence="7" key="1">
    <citation type="submission" date="2020-08" db="EMBL/GenBank/DDBJ databases">
        <title>Genome sequencing and assembly of the red palm weevil Rhynchophorus ferrugineus.</title>
        <authorList>
            <person name="Dias G.B."/>
            <person name="Bergman C.M."/>
            <person name="Manee M."/>
        </authorList>
    </citation>
    <scope>NUCLEOTIDE SEQUENCE</scope>
    <source>
        <strain evidence="7">AA-2017</strain>
        <tissue evidence="7">Whole larva</tissue>
    </source>
</reference>
<feature type="coiled-coil region" evidence="4">
    <location>
        <begin position="494"/>
        <end position="697"/>
    </location>
</feature>
<keyword evidence="6" id="KW-0472">Membrane</keyword>
<evidence type="ECO:0000256" key="6">
    <source>
        <dbReference type="SAM" id="Phobius"/>
    </source>
</evidence>
<dbReference type="OrthoDB" id="10062605at2759"/>
<feature type="region of interest" description="Disordered" evidence="5">
    <location>
        <begin position="1648"/>
        <end position="1686"/>
    </location>
</feature>
<dbReference type="GO" id="GO:0004674">
    <property type="term" value="F:protein serine/threonine kinase activity"/>
    <property type="evidence" value="ECO:0007669"/>
    <property type="project" value="UniProtKB-EC"/>
</dbReference>
<evidence type="ECO:0000256" key="1">
    <source>
        <dbReference type="ARBA" id="ARBA00022553"/>
    </source>
</evidence>
<feature type="coiled-coil region" evidence="4">
    <location>
        <begin position="974"/>
        <end position="1044"/>
    </location>
</feature>
<evidence type="ECO:0008006" key="9">
    <source>
        <dbReference type="Google" id="ProtNLM"/>
    </source>
</evidence>
<sequence length="1741" mass="202311">MENIKDCEVVVEEEEHIDVATVFRNIYCSCDIDNTDLVPVSRLIEFIQPFMIEDLNALEDLRNSLDPENKNVFVSSDHFYDVIGRWSQKIAAGTSDDDEFQPSCRLPAIEDKHLPYSHSTPRASLGDKLLKCKDLLNLSNISGYSLSTSRLDTTNHNDVEKLEEEIKKLEHQILKLTGELTITKQQLTSSEEQNDVLQQNFDRLNKRLHAEQQIIEHLQSDRKYHEELREEIQFLKDTVEILKKQLSQSEKDNLYYKNQMDELEQERMTVERKNEVLTRQHQECLQEILDMKTEIEAKEQQIETDQKNYNDLKMKLNEQRDVIDQLRQEIDTTNYAKLMLEKSVKSKLSIMGSNSSLGNSDIFIKTPSPISIQEDFQTPPSFNNSNLLFHNGAQCKTPMPIRRMVLLKNTSTPFQIPPNVSICPKVSPVNLSDNTQNEQQDSEEDWKSAPTDNQNSDMESNGNTESLQLEIHKADPLLITRSYDTLMFEKDEHIVSLEDEIEILKDFVEKTESQREDLTSQLSELKENNKDLLSHNFILTNEVEISRTTINTLRQRLTQLEQNGVIMEHPQEYENDSSGRLSEIEETLKDKELTIEELKVKLESSGSLEDEINKLKEDLKVANEKLEMRTKEYREMEAENNSLQAMIKSLENQKQDINENLIKQYEFQLQIKLREELSAKDNELASLRQQVDEEKNGLIADFERQIQENECEFTRKINEKESELIEIKENLEKKIVSEFEGKVRDSVDAEERILKLGLKCGQQQQELNELLTQLYAERKSVLQAKNEIETLNSQNVQLRSKIDSLQETISNLEDEQVNKIHNINAVIIEIEKHLDNRNELIRELRRLNKNMESSLHEAESNLKKKIGEVLELRNGLKKDIEVKNNLWSQMEMLRKDLETSKEEKKELMSKNQSLTDSFEMLNIEHNNLLIIYDLEVKKNLDMSGQISHFTEERNYYNTNWNKFNTDYNNQENALKHQIEANQQLGETVSRLEKQVKELTQVEKMDFSSQTDALDEMNKEVNIILQELENKLIMEINKNNETTRTLKETSEILCDRNRELCEMKRKITDSELMMKNSVDQHIKENSVLSKDLAKAQEFLVLNQIEISNLNTKLVDELRKNESLTNELQTKLNELDSIKKKVSLNDIEAKENIQKLSNKLAEVNLLLSNKQKDIEEIQISHIQALDELDNERRMLKTQLAHINSDLIQKNEINLKLEQKVLVLEQEKSALLTYKDVNQKLQEEVETNKIIFENMRMVAKERDNLSCELRESQTVNSNLQVLLNTRQLECLDLQAKCLVLEEKSQQQAELIKQSELLLKQNQEELKKACFQKDLLNNELTRINSMSSINNSDQMKNLEETKSELEQPTEDSRRLASDVDETRKRFSDRGRLSSDRDSGRGKSYFRQQATIDRLKQKVEQLEIDLRNERSRNEDLKSKLSLTESQMLSWETRKEASSKQWHSSSSDSPYITEGKTINKFTLRSPKVQSTCSFSADSPTTNYEAVIEVPPLDIIGIANILQDLDLSETCSSEVKINKEETEKRVLNLISVLRTSSSDVYERIEKHTEKYRVQYEGILTLLSDVSYRLRDHVCIGTAEPIMPVFVLLEEVKIQLKQLVENVGQVGALIYEDKMRKIWSLLTDYIVHVQKEHELSSRTQKNTSPKQSGLRKRKSKTGPDRGHTEPESSQKKKRRLPRIRLTMLFLVIAGVSVIMGLIIQVYCRMTVAESQFCPLDGVITRINDGLPPM</sequence>
<comment type="catalytic activity">
    <reaction evidence="2">
        <text>L-threonyl-[protein] + ATP = O-phospho-L-threonyl-[protein] + ADP + H(+)</text>
        <dbReference type="Rhea" id="RHEA:46608"/>
        <dbReference type="Rhea" id="RHEA-COMP:11060"/>
        <dbReference type="Rhea" id="RHEA-COMP:11605"/>
        <dbReference type="ChEBI" id="CHEBI:15378"/>
        <dbReference type="ChEBI" id="CHEBI:30013"/>
        <dbReference type="ChEBI" id="CHEBI:30616"/>
        <dbReference type="ChEBI" id="CHEBI:61977"/>
        <dbReference type="ChEBI" id="CHEBI:456216"/>
        <dbReference type="EC" id="2.7.11.1"/>
    </reaction>
</comment>
<evidence type="ECO:0000256" key="3">
    <source>
        <dbReference type="ARBA" id="ARBA00048679"/>
    </source>
</evidence>
<accession>A0A834IHB5</accession>
<evidence type="ECO:0000256" key="2">
    <source>
        <dbReference type="ARBA" id="ARBA00047899"/>
    </source>
</evidence>
<dbReference type="EMBL" id="JAACXV010000411">
    <property type="protein sequence ID" value="KAF7277913.1"/>
    <property type="molecule type" value="Genomic_DNA"/>
</dbReference>
<feature type="compositionally biased region" description="Basic and acidic residues" evidence="5">
    <location>
        <begin position="1352"/>
        <end position="1396"/>
    </location>
</feature>